<keyword evidence="1" id="KW-1133">Transmembrane helix</keyword>
<keyword evidence="1" id="KW-0472">Membrane</keyword>
<gene>
    <name evidence="3" type="ORF">GCM10023213_30630</name>
</gene>
<reference evidence="4" key="1">
    <citation type="journal article" date="2019" name="Int. J. Syst. Evol. Microbiol.">
        <title>The Global Catalogue of Microorganisms (GCM) 10K type strain sequencing project: providing services to taxonomists for standard genome sequencing and annotation.</title>
        <authorList>
            <consortium name="The Broad Institute Genomics Platform"/>
            <consortium name="The Broad Institute Genome Sequencing Center for Infectious Disease"/>
            <person name="Wu L."/>
            <person name="Ma J."/>
        </authorList>
    </citation>
    <scope>NUCLEOTIDE SEQUENCE [LARGE SCALE GENOMIC DNA]</scope>
    <source>
        <strain evidence="4">JCM 18053</strain>
    </source>
</reference>
<keyword evidence="4" id="KW-1185">Reference proteome</keyword>
<dbReference type="Pfam" id="PF09835">
    <property type="entry name" value="DUF2062"/>
    <property type="match status" value="1"/>
</dbReference>
<comment type="caution">
    <text evidence="3">The sequence shown here is derived from an EMBL/GenBank/DDBJ whole genome shotgun (WGS) entry which is preliminary data.</text>
</comment>
<dbReference type="PANTHER" id="PTHR35102:SF1">
    <property type="entry name" value="E3 UBIQUITIN-PROTEIN LIGASE"/>
    <property type="match status" value="1"/>
</dbReference>
<evidence type="ECO:0000256" key="1">
    <source>
        <dbReference type="SAM" id="Phobius"/>
    </source>
</evidence>
<sequence length="168" mass="18715">MTEARPSFWRRRVVNPIVQQLTQGTSPGKIAQAIGWGVVVGVFPIIGSNTLLALLVGIPLKLNQPVLHVFKTLAYPLQWAMLLGFYRAGEWLFHAPHVSIHIPTMMERFFAEPGPFFRDYGMTALYGIAVWCLVAPAILAAIYLTTKPLIERLDKLRQSRSQAATATT</sequence>
<dbReference type="Proteomes" id="UP001499852">
    <property type="component" value="Unassembled WGS sequence"/>
</dbReference>
<protein>
    <submittedName>
        <fullName evidence="3">DUF2062 domain-containing protein</fullName>
    </submittedName>
</protein>
<proteinExistence type="predicted"/>
<evidence type="ECO:0000313" key="3">
    <source>
        <dbReference type="EMBL" id="GAA5143255.1"/>
    </source>
</evidence>
<organism evidence="3 4">
    <name type="scientific">Prosthecobacter algae</name>
    <dbReference type="NCBI Taxonomy" id="1144682"/>
    <lineage>
        <taxon>Bacteria</taxon>
        <taxon>Pseudomonadati</taxon>
        <taxon>Verrucomicrobiota</taxon>
        <taxon>Verrucomicrobiia</taxon>
        <taxon>Verrucomicrobiales</taxon>
        <taxon>Verrucomicrobiaceae</taxon>
        <taxon>Prosthecobacter</taxon>
    </lineage>
</organism>
<dbReference type="InterPro" id="IPR018639">
    <property type="entry name" value="DUF2062"/>
</dbReference>
<dbReference type="EMBL" id="BAABIA010000006">
    <property type="protein sequence ID" value="GAA5143255.1"/>
    <property type="molecule type" value="Genomic_DNA"/>
</dbReference>
<feature type="transmembrane region" description="Helical" evidence="1">
    <location>
        <begin position="33"/>
        <end position="60"/>
    </location>
</feature>
<keyword evidence="1" id="KW-0812">Transmembrane</keyword>
<evidence type="ECO:0000259" key="2">
    <source>
        <dbReference type="Pfam" id="PF09835"/>
    </source>
</evidence>
<dbReference type="RefSeq" id="WP_345737251.1">
    <property type="nucleotide sequence ID" value="NZ_BAABIA010000006.1"/>
</dbReference>
<feature type="domain" description="DUF2062" evidence="2">
    <location>
        <begin position="22"/>
        <end position="156"/>
    </location>
</feature>
<feature type="transmembrane region" description="Helical" evidence="1">
    <location>
        <begin position="124"/>
        <end position="145"/>
    </location>
</feature>
<accession>A0ABP9PDM4</accession>
<evidence type="ECO:0000313" key="4">
    <source>
        <dbReference type="Proteomes" id="UP001499852"/>
    </source>
</evidence>
<name>A0ABP9PDM4_9BACT</name>
<dbReference type="PANTHER" id="PTHR35102">
    <property type="entry name" value="E3 UBIQUITIN-PROTEIN LIGASE"/>
    <property type="match status" value="1"/>
</dbReference>